<dbReference type="AlphaFoldDB" id="A0A2M8F8L5"/>
<accession>A0A2M8F8L5</accession>
<evidence type="ECO:0000313" key="1">
    <source>
        <dbReference type="EMBL" id="PJC52084.1"/>
    </source>
</evidence>
<evidence type="ECO:0008006" key="3">
    <source>
        <dbReference type="Google" id="ProtNLM"/>
    </source>
</evidence>
<dbReference type="Proteomes" id="UP000231456">
    <property type="component" value="Unassembled WGS sequence"/>
</dbReference>
<name>A0A2M8F8L5_9BACT</name>
<dbReference type="SUPFAM" id="SSF143011">
    <property type="entry name" value="RelE-like"/>
    <property type="match status" value="1"/>
</dbReference>
<gene>
    <name evidence="1" type="ORF">CO030_04745</name>
</gene>
<dbReference type="Gene3D" id="3.30.2310.20">
    <property type="entry name" value="RelE-like"/>
    <property type="match status" value="1"/>
</dbReference>
<comment type="caution">
    <text evidence="1">The sequence shown here is derived from an EMBL/GenBank/DDBJ whole genome shotgun (WGS) entry which is preliminary data.</text>
</comment>
<sequence length="79" mass="9373">MDKILKFLKRLSKKELKKVLQILDDIEQGDTSHLDVKRLSGHKNIFRVRVGDVRILYIRSKTAYRLVSIERRSDTTYNL</sequence>
<organism evidence="1 2">
    <name type="scientific">Candidatus Magasanikbacteria bacterium CG_4_9_14_0_2_um_filter_42_11</name>
    <dbReference type="NCBI Taxonomy" id="1974643"/>
    <lineage>
        <taxon>Bacteria</taxon>
        <taxon>Candidatus Magasanikiibacteriota</taxon>
    </lineage>
</organism>
<dbReference type="EMBL" id="PFRH01000147">
    <property type="protein sequence ID" value="PJC52084.1"/>
    <property type="molecule type" value="Genomic_DNA"/>
</dbReference>
<dbReference type="InterPro" id="IPR035093">
    <property type="entry name" value="RelE/ParE_toxin_dom_sf"/>
</dbReference>
<evidence type="ECO:0000313" key="2">
    <source>
        <dbReference type="Proteomes" id="UP000231456"/>
    </source>
</evidence>
<proteinExistence type="predicted"/>
<protein>
    <recommendedName>
        <fullName evidence="3">Type II toxin-antitoxin system RelE/ParE family toxin</fullName>
    </recommendedName>
</protein>
<reference evidence="2" key="1">
    <citation type="submission" date="2017-09" db="EMBL/GenBank/DDBJ databases">
        <title>Depth-based differentiation of microbial function through sediment-hosted aquifers and enrichment of novel symbionts in the deep terrestrial subsurface.</title>
        <authorList>
            <person name="Probst A.J."/>
            <person name="Ladd B."/>
            <person name="Jarett J.K."/>
            <person name="Geller-Mcgrath D.E."/>
            <person name="Sieber C.M.K."/>
            <person name="Emerson J.B."/>
            <person name="Anantharaman K."/>
            <person name="Thomas B.C."/>
            <person name="Malmstrom R."/>
            <person name="Stieglmeier M."/>
            <person name="Klingl A."/>
            <person name="Woyke T."/>
            <person name="Ryan C.M."/>
            <person name="Banfield J.F."/>
        </authorList>
    </citation>
    <scope>NUCLEOTIDE SEQUENCE [LARGE SCALE GENOMIC DNA]</scope>
</reference>